<sequence length="364" mass="41078">MKYKKLSFIVQNLFVRYPRNMGETIRETSNTCLNCRNWISSSIASYCQICGECIKSKTNSFLDNSSLGKNNWWIWIVFTVIFIVVWQVIGSLPLVGFCRLLKIGTVAGYSCSLDELVITGASKAPNFLLMHITFVIGAASFYFFLKILHNKNLLKVLTERIRFDYKRSLFALSIFFLFAIIPLTATLLTNSSELKLRGDIIDLLLIALIALIFVPIQASLEEAFFRGYLLQGFSLLFKSRVLILIITSSIFACLHLMNPEPWSYGVGTYLISVFLVGLFMGLITLIDGGIELAAGIHIANNLWVHLIVGLEDSVIPSSSLFITTNQNLDMVPTIISSMSQYALLTVVFAFRYKWFSKLKKYPTL</sequence>
<dbReference type="EMBL" id="UINC01002826">
    <property type="protein sequence ID" value="SVA00682.1"/>
    <property type="molecule type" value="Genomic_DNA"/>
</dbReference>
<dbReference type="PANTHER" id="PTHR39430:SF1">
    <property type="entry name" value="PROTEASE"/>
    <property type="match status" value="1"/>
</dbReference>
<dbReference type="GO" id="GO:0004175">
    <property type="term" value="F:endopeptidase activity"/>
    <property type="evidence" value="ECO:0007669"/>
    <property type="project" value="UniProtKB-ARBA"/>
</dbReference>
<gene>
    <name evidence="3" type="ORF">METZ01_LOCUS53536</name>
</gene>
<keyword evidence="1" id="KW-0472">Membrane</keyword>
<name>A0A381S9A6_9ZZZZ</name>
<feature type="transmembrane region" description="Helical" evidence="1">
    <location>
        <begin position="128"/>
        <end position="148"/>
    </location>
</feature>
<keyword evidence="1" id="KW-1133">Transmembrane helix</keyword>
<evidence type="ECO:0000256" key="1">
    <source>
        <dbReference type="SAM" id="Phobius"/>
    </source>
</evidence>
<dbReference type="GO" id="GO:0080120">
    <property type="term" value="P:CAAX-box protein maturation"/>
    <property type="evidence" value="ECO:0007669"/>
    <property type="project" value="UniProtKB-ARBA"/>
</dbReference>
<protein>
    <recommendedName>
        <fullName evidence="2">CAAX prenyl protease 2/Lysostaphin resistance protein A-like domain-containing protein</fullName>
    </recommendedName>
</protein>
<proteinExistence type="predicted"/>
<dbReference type="InterPro" id="IPR003675">
    <property type="entry name" value="Rce1/LyrA-like_dom"/>
</dbReference>
<evidence type="ECO:0000313" key="3">
    <source>
        <dbReference type="EMBL" id="SVA00682.1"/>
    </source>
</evidence>
<feature type="transmembrane region" description="Helical" evidence="1">
    <location>
        <begin position="200"/>
        <end position="220"/>
    </location>
</feature>
<feature type="transmembrane region" description="Helical" evidence="1">
    <location>
        <begin position="241"/>
        <end position="258"/>
    </location>
</feature>
<feature type="transmembrane region" description="Helical" evidence="1">
    <location>
        <begin position="330"/>
        <end position="350"/>
    </location>
</feature>
<dbReference type="Pfam" id="PF02517">
    <property type="entry name" value="Rce1-like"/>
    <property type="match status" value="1"/>
</dbReference>
<dbReference type="AlphaFoldDB" id="A0A381S9A6"/>
<feature type="transmembrane region" description="Helical" evidence="1">
    <location>
        <begin position="292"/>
        <end position="310"/>
    </location>
</feature>
<feature type="transmembrane region" description="Helical" evidence="1">
    <location>
        <begin position="169"/>
        <end position="188"/>
    </location>
</feature>
<feature type="domain" description="CAAX prenyl protease 2/Lysostaphin resistance protein A-like" evidence="2">
    <location>
        <begin position="204"/>
        <end position="302"/>
    </location>
</feature>
<evidence type="ECO:0000259" key="2">
    <source>
        <dbReference type="Pfam" id="PF02517"/>
    </source>
</evidence>
<reference evidence="3" key="1">
    <citation type="submission" date="2018-05" db="EMBL/GenBank/DDBJ databases">
        <authorList>
            <person name="Lanie J.A."/>
            <person name="Ng W.-L."/>
            <person name="Kazmierczak K.M."/>
            <person name="Andrzejewski T.M."/>
            <person name="Davidsen T.M."/>
            <person name="Wayne K.J."/>
            <person name="Tettelin H."/>
            <person name="Glass J.I."/>
            <person name="Rusch D."/>
            <person name="Podicherti R."/>
            <person name="Tsui H.-C.T."/>
            <person name="Winkler M.E."/>
        </authorList>
    </citation>
    <scope>NUCLEOTIDE SEQUENCE</scope>
</reference>
<feature type="transmembrane region" description="Helical" evidence="1">
    <location>
        <begin position="72"/>
        <end position="89"/>
    </location>
</feature>
<keyword evidence="1" id="KW-0812">Transmembrane</keyword>
<dbReference type="PANTHER" id="PTHR39430">
    <property type="entry name" value="MEMBRANE-ASSOCIATED PROTEASE-RELATED"/>
    <property type="match status" value="1"/>
</dbReference>
<feature type="transmembrane region" description="Helical" evidence="1">
    <location>
        <begin position="264"/>
        <end position="285"/>
    </location>
</feature>
<organism evidence="3">
    <name type="scientific">marine metagenome</name>
    <dbReference type="NCBI Taxonomy" id="408172"/>
    <lineage>
        <taxon>unclassified sequences</taxon>
        <taxon>metagenomes</taxon>
        <taxon>ecological metagenomes</taxon>
    </lineage>
</organism>
<accession>A0A381S9A6</accession>